<reference evidence="1 2" key="1">
    <citation type="submission" date="2021-03" db="EMBL/GenBank/DDBJ databases">
        <title>Antimicrobial resistance genes in bacteria isolated from Japanese honey, and their potential for conferring macrolide and lincosamide resistance in the American foulbrood pathogen Paenibacillus larvae.</title>
        <authorList>
            <person name="Okamoto M."/>
            <person name="Kumagai M."/>
            <person name="Kanamori H."/>
            <person name="Takamatsu D."/>
        </authorList>
    </citation>
    <scope>NUCLEOTIDE SEQUENCE [LARGE SCALE GENOMIC DNA]</scope>
    <source>
        <strain evidence="1 2">J41TS12</strain>
    </source>
</reference>
<comment type="caution">
    <text evidence="1">The sequence shown here is derived from an EMBL/GenBank/DDBJ whole genome shotgun (WGS) entry which is preliminary data.</text>
</comment>
<accession>A0A919XUD9</accession>
<dbReference type="Proteomes" id="UP000681162">
    <property type="component" value="Unassembled WGS sequence"/>
</dbReference>
<sequence length="86" mass="9148">MITICRISTHSNPVDAAQRIANVIRKCGVIELQAVGDNAISKAVKAVAIAQKSIVHNVDMVCTPSFMVADSKGDKVAGMKIVVENR</sequence>
<evidence type="ECO:0008006" key="3">
    <source>
        <dbReference type="Google" id="ProtNLM"/>
    </source>
</evidence>
<gene>
    <name evidence="1" type="ORF">J41TS12_30350</name>
</gene>
<dbReference type="GO" id="GO:0003676">
    <property type="term" value="F:nucleic acid binding"/>
    <property type="evidence" value="ECO:0007669"/>
    <property type="project" value="InterPro"/>
</dbReference>
<dbReference type="InterPro" id="IPR007347">
    <property type="entry name" value="SpoVS"/>
</dbReference>
<proteinExistence type="predicted"/>
<dbReference type="PANTHER" id="PTHR35331">
    <property type="entry name" value="STAGE V SPORULATION PROTEIN S"/>
    <property type="match status" value="1"/>
</dbReference>
<dbReference type="Gene3D" id="3.30.110.20">
    <property type="entry name" value="Alba-like domain"/>
    <property type="match status" value="1"/>
</dbReference>
<dbReference type="RefSeq" id="WP_110945310.1">
    <property type="nucleotide sequence ID" value="NZ_BORR01000010.1"/>
</dbReference>
<evidence type="ECO:0000313" key="1">
    <source>
        <dbReference type="EMBL" id="GIO38174.1"/>
    </source>
</evidence>
<dbReference type="EMBL" id="BORR01000010">
    <property type="protein sequence ID" value="GIO38174.1"/>
    <property type="molecule type" value="Genomic_DNA"/>
</dbReference>
<dbReference type="AlphaFoldDB" id="A0A919XUD9"/>
<keyword evidence="2" id="KW-1185">Reference proteome</keyword>
<organism evidence="1 2">
    <name type="scientific">Paenibacillus antibioticophila</name>
    <dbReference type="NCBI Taxonomy" id="1274374"/>
    <lineage>
        <taxon>Bacteria</taxon>
        <taxon>Bacillati</taxon>
        <taxon>Bacillota</taxon>
        <taxon>Bacilli</taxon>
        <taxon>Bacillales</taxon>
        <taxon>Paenibacillaceae</taxon>
        <taxon>Paenibacillus</taxon>
    </lineage>
</organism>
<protein>
    <recommendedName>
        <fullName evidence="3">Stage V sporulation protein S</fullName>
    </recommendedName>
</protein>
<dbReference type="Pfam" id="PF04232">
    <property type="entry name" value="SpoVS"/>
    <property type="match status" value="1"/>
</dbReference>
<name>A0A919XUD9_9BACL</name>
<dbReference type="InterPro" id="IPR036882">
    <property type="entry name" value="Alba-like_dom_sf"/>
</dbReference>
<dbReference type="PANTHER" id="PTHR35331:SF1">
    <property type="entry name" value="STAGE V SPORULATION PROTEIN S"/>
    <property type="match status" value="1"/>
</dbReference>
<evidence type="ECO:0000313" key="2">
    <source>
        <dbReference type="Proteomes" id="UP000681162"/>
    </source>
</evidence>